<gene>
    <name evidence="1" type="ORF">LOD99_1710</name>
</gene>
<protein>
    <recommendedName>
        <fullName evidence="3">Transposase Tc1-like domain-containing protein</fullName>
    </recommendedName>
</protein>
<evidence type="ECO:0008006" key="3">
    <source>
        <dbReference type="Google" id="ProtNLM"/>
    </source>
</evidence>
<proteinExistence type="predicted"/>
<keyword evidence="2" id="KW-1185">Reference proteome</keyword>
<reference evidence="1 2" key="1">
    <citation type="journal article" date="2023" name="BMC Biol.">
        <title>The compact genome of the sponge Oopsacas minuta (Hexactinellida) is lacking key metazoan core genes.</title>
        <authorList>
            <person name="Santini S."/>
            <person name="Schenkelaars Q."/>
            <person name="Jourda C."/>
            <person name="Duchesne M."/>
            <person name="Belahbib H."/>
            <person name="Rocher C."/>
            <person name="Selva M."/>
            <person name="Riesgo A."/>
            <person name="Vervoort M."/>
            <person name="Leys S.P."/>
            <person name="Kodjabachian L."/>
            <person name="Le Bivic A."/>
            <person name="Borchiellini C."/>
            <person name="Claverie J.M."/>
            <person name="Renard E."/>
        </authorList>
    </citation>
    <scope>NUCLEOTIDE SEQUENCE [LARGE SCALE GENOMIC DNA]</scope>
    <source>
        <strain evidence="1">SPO-2</strain>
    </source>
</reference>
<accession>A0AAV7K6D9</accession>
<dbReference type="AlphaFoldDB" id="A0AAV7K6D9"/>
<comment type="caution">
    <text evidence="1">The sequence shown here is derived from an EMBL/GenBank/DDBJ whole genome shotgun (WGS) entry which is preliminary data.</text>
</comment>
<dbReference type="SUPFAM" id="SSF46689">
    <property type="entry name" value="Homeodomain-like"/>
    <property type="match status" value="1"/>
</dbReference>
<name>A0AAV7K6D9_9METZ</name>
<dbReference type="InterPro" id="IPR009057">
    <property type="entry name" value="Homeodomain-like_sf"/>
</dbReference>
<dbReference type="EMBL" id="JAKMXF010000166">
    <property type="protein sequence ID" value="KAI6655976.1"/>
    <property type="molecule type" value="Genomic_DNA"/>
</dbReference>
<evidence type="ECO:0000313" key="1">
    <source>
        <dbReference type="EMBL" id="KAI6655976.1"/>
    </source>
</evidence>
<sequence length="146" mass="16141">MEVAKMVGCSQKSVAKILKKHRLTGTVRDLAIPRRPRVTTKRQDNLLVRKCKKDRFKTAIQIKTEVLSEYSIKLSTSTVQRRLRGAGLFGRNREGSPALLSSTKETDFPSQDRTSIGILKNGQELCSVTNLGSYCILMTGEPTSGG</sequence>
<dbReference type="Proteomes" id="UP001165289">
    <property type="component" value="Unassembled WGS sequence"/>
</dbReference>
<organism evidence="1 2">
    <name type="scientific">Oopsacas minuta</name>
    <dbReference type="NCBI Taxonomy" id="111878"/>
    <lineage>
        <taxon>Eukaryota</taxon>
        <taxon>Metazoa</taxon>
        <taxon>Porifera</taxon>
        <taxon>Hexactinellida</taxon>
        <taxon>Hexasterophora</taxon>
        <taxon>Lyssacinosida</taxon>
        <taxon>Leucopsacidae</taxon>
        <taxon>Oopsacas</taxon>
    </lineage>
</organism>
<evidence type="ECO:0000313" key="2">
    <source>
        <dbReference type="Proteomes" id="UP001165289"/>
    </source>
</evidence>